<dbReference type="EMBL" id="OX395138">
    <property type="protein sequence ID" value="CAI5791105.1"/>
    <property type="molecule type" value="Genomic_DNA"/>
</dbReference>
<evidence type="ECO:0000313" key="11">
    <source>
        <dbReference type="Proteomes" id="UP001178461"/>
    </source>
</evidence>
<dbReference type="Gene3D" id="3.10.130.10">
    <property type="entry name" value="Ribonuclease A-like domain"/>
    <property type="match status" value="1"/>
</dbReference>
<evidence type="ECO:0000313" key="10">
    <source>
        <dbReference type="EMBL" id="CAI5791105.1"/>
    </source>
</evidence>
<sequence>MMPFKGFGLVLLTFLVSVLALGAYCETPYEKFLRQHYDNPKSNVGKQYCDVMMKRRGLDKPACKEVNTFIHNTKNNIKSVCTDTGGKDYGNGLRIALRPFTVTTCKLKGGSTRPPCKYSDNKSSRYIVIACNENKEPVHFDESIIVTV</sequence>
<dbReference type="PANTHER" id="PTHR11437:SF10">
    <property type="entry name" value="ANGIOGENIN-RELATED"/>
    <property type="match status" value="1"/>
</dbReference>
<gene>
    <name evidence="10" type="ORF">PODLI_1B034779</name>
</gene>
<keyword evidence="8" id="KW-0732">Signal</keyword>
<evidence type="ECO:0000256" key="3">
    <source>
        <dbReference type="ARBA" id="ARBA00022525"/>
    </source>
</evidence>
<evidence type="ECO:0000256" key="8">
    <source>
        <dbReference type="RuleBase" id="RU000651"/>
    </source>
</evidence>
<keyword evidence="5 8" id="KW-0255">Endonuclease</keyword>
<dbReference type="GO" id="GO:0004540">
    <property type="term" value="F:RNA nuclease activity"/>
    <property type="evidence" value="ECO:0007669"/>
    <property type="project" value="TreeGrafter"/>
</dbReference>
<feature type="signal peptide" evidence="8">
    <location>
        <begin position="1"/>
        <end position="20"/>
    </location>
</feature>
<keyword evidence="6 8" id="KW-0378">Hydrolase</keyword>
<keyword evidence="7" id="KW-1015">Disulfide bond</keyword>
<dbReference type="SMART" id="SM00092">
    <property type="entry name" value="RNAse_Pc"/>
    <property type="match status" value="1"/>
</dbReference>
<dbReference type="GO" id="GO:0005576">
    <property type="term" value="C:extracellular region"/>
    <property type="evidence" value="ECO:0007669"/>
    <property type="project" value="UniProtKB-SubCell"/>
</dbReference>
<keyword evidence="3" id="KW-0964">Secreted</keyword>
<dbReference type="FunFam" id="3.10.130.10:FF:000001">
    <property type="entry name" value="Ribonuclease pancreatic"/>
    <property type="match status" value="1"/>
</dbReference>
<dbReference type="Pfam" id="PF00074">
    <property type="entry name" value="RnaseA"/>
    <property type="match status" value="1"/>
</dbReference>
<dbReference type="InterPro" id="IPR036816">
    <property type="entry name" value="RNaseA-like_dom_sf"/>
</dbReference>
<dbReference type="GO" id="GO:0004519">
    <property type="term" value="F:endonuclease activity"/>
    <property type="evidence" value="ECO:0007669"/>
    <property type="project" value="UniProtKB-KW"/>
</dbReference>
<keyword evidence="4 8" id="KW-0540">Nuclease</keyword>
<reference evidence="10" key="1">
    <citation type="submission" date="2022-12" db="EMBL/GenBank/DDBJ databases">
        <authorList>
            <person name="Alioto T."/>
            <person name="Alioto T."/>
            <person name="Gomez Garrido J."/>
        </authorList>
    </citation>
    <scope>NUCLEOTIDE SEQUENCE</scope>
</reference>
<dbReference type="CDD" id="cd06265">
    <property type="entry name" value="RNase_A_canonical"/>
    <property type="match status" value="1"/>
</dbReference>
<organism evidence="10 11">
    <name type="scientific">Podarcis lilfordi</name>
    <name type="common">Lilford's wall lizard</name>
    <dbReference type="NCBI Taxonomy" id="74358"/>
    <lineage>
        <taxon>Eukaryota</taxon>
        <taxon>Metazoa</taxon>
        <taxon>Chordata</taxon>
        <taxon>Craniata</taxon>
        <taxon>Vertebrata</taxon>
        <taxon>Euteleostomi</taxon>
        <taxon>Lepidosauria</taxon>
        <taxon>Squamata</taxon>
        <taxon>Bifurcata</taxon>
        <taxon>Unidentata</taxon>
        <taxon>Episquamata</taxon>
        <taxon>Laterata</taxon>
        <taxon>Lacertibaenia</taxon>
        <taxon>Lacertidae</taxon>
        <taxon>Podarcis</taxon>
    </lineage>
</organism>
<accession>A0AA35L780</accession>
<evidence type="ECO:0000256" key="7">
    <source>
        <dbReference type="ARBA" id="ARBA00023157"/>
    </source>
</evidence>
<feature type="chain" id="PRO_5041482652" evidence="8">
    <location>
        <begin position="21"/>
        <end position="148"/>
    </location>
</feature>
<dbReference type="GO" id="GO:0016787">
    <property type="term" value="F:hydrolase activity"/>
    <property type="evidence" value="ECO:0007669"/>
    <property type="project" value="UniProtKB-KW"/>
</dbReference>
<proteinExistence type="inferred from homology"/>
<dbReference type="AlphaFoldDB" id="A0AA35L780"/>
<dbReference type="PANTHER" id="PTHR11437">
    <property type="entry name" value="RIBONUCLEASE"/>
    <property type="match status" value="1"/>
</dbReference>
<evidence type="ECO:0000259" key="9">
    <source>
        <dbReference type="SMART" id="SM00092"/>
    </source>
</evidence>
<evidence type="ECO:0000256" key="2">
    <source>
        <dbReference type="ARBA" id="ARBA00005600"/>
    </source>
</evidence>
<name>A0AA35L780_9SAUR</name>
<dbReference type="Proteomes" id="UP001178461">
    <property type="component" value="Chromosome 13"/>
</dbReference>
<evidence type="ECO:0000256" key="4">
    <source>
        <dbReference type="ARBA" id="ARBA00022722"/>
    </source>
</evidence>
<dbReference type="PRINTS" id="PR00794">
    <property type="entry name" value="RIBONUCLEASE"/>
</dbReference>
<comment type="similarity">
    <text evidence="2 8">Belongs to the pancreatic ribonuclease family.</text>
</comment>
<dbReference type="InterPro" id="IPR023411">
    <property type="entry name" value="RNaseA_AS"/>
</dbReference>
<dbReference type="InterPro" id="IPR023412">
    <property type="entry name" value="RNaseA_domain"/>
</dbReference>
<keyword evidence="11" id="KW-1185">Reference proteome</keyword>
<evidence type="ECO:0000256" key="1">
    <source>
        <dbReference type="ARBA" id="ARBA00004613"/>
    </source>
</evidence>
<dbReference type="InterPro" id="IPR001427">
    <property type="entry name" value="RNaseA"/>
</dbReference>
<dbReference type="SUPFAM" id="SSF54076">
    <property type="entry name" value="RNase A-like"/>
    <property type="match status" value="1"/>
</dbReference>
<evidence type="ECO:0000256" key="6">
    <source>
        <dbReference type="ARBA" id="ARBA00022801"/>
    </source>
</evidence>
<feature type="domain" description="Ribonuclease A-domain" evidence="9">
    <location>
        <begin position="25"/>
        <end position="144"/>
    </location>
</feature>
<evidence type="ECO:0000256" key="5">
    <source>
        <dbReference type="ARBA" id="ARBA00022759"/>
    </source>
</evidence>
<dbReference type="PROSITE" id="PS00127">
    <property type="entry name" value="RNASE_PANCREATIC"/>
    <property type="match status" value="1"/>
</dbReference>
<comment type="subcellular location">
    <subcellularLocation>
        <location evidence="1">Secreted</location>
    </subcellularLocation>
</comment>
<dbReference type="GO" id="GO:0003676">
    <property type="term" value="F:nucleic acid binding"/>
    <property type="evidence" value="ECO:0007669"/>
    <property type="project" value="InterPro"/>
</dbReference>
<protein>
    <submittedName>
        <fullName evidence="10">Angiogeninangiogenin-like</fullName>
    </submittedName>
</protein>
<dbReference type="GO" id="GO:0050830">
    <property type="term" value="P:defense response to Gram-positive bacterium"/>
    <property type="evidence" value="ECO:0007669"/>
    <property type="project" value="TreeGrafter"/>
</dbReference>